<dbReference type="RefSeq" id="WP_139177735.1">
    <property type="nucleotide sequence ID" value="NZ_FNTX01000002.1"/>
</dbReference>
<dbReference type="OrthoDB" id="9888548at2"/>
<keyword evidence="1" id="KW-1133">Transmembrane helix</keyword>
<dbReference type="AlphaFoldDB" id="A0A1H5K8M7"/>
<feature type="transmembrane region" description="Helical" evidence="1">
    <location>
        <begin position="58"/>
        <end position="80"/>
    </location>
</feature>
<organism evidence="2 3">
    <name type="scientific">Ruania alba</name>
    <dbReference type="NCBI Taxonomy" id="648782"/>
    <lineage>
        <taxon>Bacteria</taxon>
        <taxon>Bacillati</taxon>
        <taxon>Actinomycetota</taxon>
        <taxon>Actinomycetes</taxon>
        <taxon>Micrococcales</taxon>
        <taxon>Ruaniaceae</taxon>
        <taxon>Ruania</taxon>
    </lineage>
</organism>
<keyword evidence="1" id="KW-0472">Membrane</keyword>
<keyword evidence="3" id="KW-1185">Reference proteome</keyword>
<protein>
    <submittedName>
        <fullName evidence="2">Uncharacterized protein</fullName>
    </submittedName>
</protein>
<proteinExistence type="predicted"/>
<feature type="transmembrane region" description="Helical" evidence="1">
    <location>
        <begin position="87"/>
        <end position="107"/>
    </location>
</feature>
<dbReference type="Proteomes" id="UP000199220">
    <property type="component" value="Unassembled WGS sequence"/>
</dbReference>
<evidence type="ECO:0000313" key="3">
    <source>
        <dbReference type="Proteomes" id="UP000199220"/>
    </source>
</evidence>
<keyword evidence="1" id="KW-0812">Transmembrane</keyword>
<evidence type="ECO:0000256" key="1">
    <source>
        <dbReference type="SAM" id="Phobius"/>
    </source>
</evidence>
<sequence length="200" mass="20512">MRMRILLLVWGGLMLTWLGAAVFGWGNVETGSSRPLVQISSATSLVPNDIQAQVSPEYYLAEGHLLVLIAASALSVLLPLRAKALRILAGLAYVATGGYLGYTAWSGSPPAEIGTMVGYVVAGSLVLAGLLFFADRRGGVGVVAGIAALAGAAWNTHAVVLVALPGRPGLGAVCLTVGYLLVAAGAFGALGDRARKNRRS</sequence>
<reference evidence="3" key="1">
    <citation type="submission" date="2016-10" db="EMBL/GenBank/DDBJ databases">
        <authorList>
            <person name="Varghese N."/>
            <person name="Submissions S."/>
        </authorList>
    </citation>
    <scope>NUCLEOTIDE SEQUENCE [LARGE SCALE GENOMIC DNA]</scope>
    <source>
        <strain evidence="3">DSM 21368</strain>
    </source>
</reference>
<feature type="transmembrane region" description="Helical" evidence="1">
    <location>
        <begin position="140"/>
        <end position="164"/>
    </location>
</feature>
<feature type="transmembrane region" description="Helical" evidence="1">
    <location>
        <begin position="170"/>
        <end position="190"/>
    </location>
</feature>
<name>A0A1H5K8M7_9MICO</name>
<gene>
    <name evidence="2" type="ORF">SAMN04488554_2140</name>
</gene>
<dbReference type="EMBL" id="FNTX01000002">
    <property type="protein sequence ID" value="SEE61079.1"/>
    <property type="molecule type" value="Genomic_DNA"/>
</dbReference>
<evidence type="ECO:0000313" key="2">
    <source>
        <dbReference type="EMBL" id="SEE61079.1"/>
    </source>
</evidence>
<accession>A0A1H5K8M7</accession>
<feature type="transmembrane region" description="Helical" evidence="1">
    <location>
        <begin position="113"/>
        <end position="133"/>
    </location>
</feature>